<gene>
    <name evidence="7" type="ORF">E3T49_10855</name>
</gene>
<keyword evidence="4" id="KW-0274">FAD</keyword>
<dbReference type="InterPro" id="IPR016166">
    <property type="entry name" value="FAD-bd_PCMH"/>
</dbReference>
<dbReference type="InterPro" id="IPR006094">
    <property type="entry name" value="Oxid_FAD_bind_N"/>
</dbReference>
<proteinExistence type="inferred from homology"/>
<dbReference type="OrthoDB" id="9775082at2"/>
<evidence type="ECO:0000256" key="2">
    <source>
        <dbReference type="ARBA" id="ARBA00005466"/>
    </source>
</evidence>
<dbReference type="Pfam" id="PF01565">
    <property type="entry name" value="FAD_binding_4"/>
    <property type="match status" value="1"/>
</dbReference>
<dbReference type="PROSITE" id="PS51387">
    <property type="entry name" value="FAD_PCMH"/>
    <property type="match status" value="1"/>
</dbReference>
<accession>A0A4Y8JSL6</accession>
<dbReference type="Gene3D" id="3.30.465.10">
    <property type="match status" value="1"/>
</dbReference>
<dbReference type="InterPro" id="IPR050416">
    <property type="entry name" value="FAD-linked_Oxidoreductase"/>
</dbReference>
<comment type="similarity">
    <text evidence="2">Belongs to the oxygen-dependent FAD-linked oxidoreductase family.</text>
</comment>
<evidence type="ECO:0000313" key="8">
    <source>
        <dbReference type="Proteomes" id="UP000297472"/>
    </source>
</evidence>
<keyword evidence="8" id="KW-1185">Reference proteome</keyword>
<evidence type="ECO:0000313" key="7">
    <source>
        <dbReference type="EMBL" id="TFD28983.1"/>
    </source>
</evidence>
<dbReference type="PROSITE" id="PS00862">
    <property type="entry name" value="OX2_COVAL_FAD"/>
    <property type="match status" value="1"/>
</dbReference>
<evidence type="ECO:0000256" key="5">
    <source>
        <dbReference type="ARBA" id="ARBA00023002"/>
    </source>
</evidence>
<keyword evidence="3" id="KW-0285">Flavoprotein</keyword>
<dbReference type="InterPro" id="IPR016167">
    <property type="entry name" value="FAD-bd_PCMH_sub1"/>
</dbReference>
<dbReference type="Pfam" id="PF08031">
    <property type="entry name" value="BBE"/>
    <property type="match status" value="1"/>
</dbReference>
<dbReference type="InterPro" id="IPR036318">
    <property type="entry name" value="FAD-bd_PCMH-like_sf"/>
</dbReference>
<comment type="caution">
    <text evidence="7">The sequence shown here is derived from an EMBL/GenBank/DDBJ whole genome shotgun (WGS) entry which is preliminary data.</text>
</comment>
<evidence type="ECO:0000259" key="6">
    <source>
        <dbReference type="PROSITE" id="PS51387"/>
    </source>
</evidence>
<dbReference type="EMBL" id="SOHA01000034">
    <property type="protein sequence ID" value="TFD28983.1"/>
    <property type="molecule type" value="Genomic_DNA"/>
</dbReference>
<dbReference type="InterPro" id="IPR006093">
    <property type="entry name" value="Oxy_OxRdtase_FAD_BS"/>
</dbReference>
<dbReference type="GO" id="GO:0016491">
    <property type="term" value="F:oxidoreductase activity"/>
    <property type="evidence" value="ECO:0007669"/>
    <property type="project" value="UniProtKB-KW"/>
</dbReference>
<dbReference type="InterPro" id="IPR012951">
    <property type="entry name" value="BBE"/>
</dbReference>
<dbReference type="Proteomes" id="UP000297472">
    <property type="component" value="Unassembled WGS sequence"/>
</dbReference>
<dbReference type="SUPFAM" id="SSF56176">
    <property type="entry name" value="FAD-binding/transporter-associated domain-like"/>
    <property type="match status" value="1"/>
</dbReference>
<dbReference type="Gene3D" id="3.30.43.10">
    <property type="entry name" value="Uridine Diphospho-n-acetylenolpyruvylglucosamine Reductase, domain 2"/>
    <property type="match status" value="1"/>
</dbReference>
<dbReference type="GO" id="GO:0071949">
    <property type="term" value="F:FAD binding"/>
    <property type="evidence" value="ECO:0007669"/>
    <property type="project" value="InterPro"/>
</dbReference>
<dbReference type="PANTHER" id="PTHR42973:SF39">
    <property type="entry name" value="FAD-BINDING PCMH-TYPE DOMAIN-CONTAINING PROTEIN"/>
    <property type="match status" value="1"/>
</dbReference>
<protein>
    <submittedName>
        <fullName evidence="7">FAD-binding oxidoreductase</fullName>
    </submittedName>
</protein>
<dbReference type="InterPro" id="IPR016169">
    <property type="entry name" value="FAD-bd_PCMH_sub2"/>
</dbReference>
<dbReference type="Gene3D" id="3.40.462.20">
    <property type="match status" value="1"/>
</dbReference>
<evidence type="ECO:0000256" key="3">
    <source>
        <dbReference type="ARBA" id="ARBA00022630"/>
    </source>
</evidence>
<organism evidence="7 8">
    <name type="scientific">Cryobacterium cryoconiti</name>
    <dbReference type="NCBI Taxonomy" id="1259239"/>
    <lineage>
        <taxon>Bacteria</taxon>
        <taxon>Bacillati</taxon>
        <taxon>Actinomycetota</taxon>
        <taxon>Actinomycetes</taxon>
        <taxon>Micrococcales</taxon>
        <taxon>Microbacteriaceae</taxon>
        <taxon>Cryobacterium</taxon>
    </lineage>
</organism>
<name>A0A4Y8JSL6_9MICO</name>
<feature type="domain" description="FAD-binding PCMH-type" evidence="6">
    <location>
        <begin position="49"/>
        <end position="219"/>
    </location>
</feature>
<dbReference type="PANTHER" id="PTHR42973">
    <property type="entry name" value="BINDING OXIDOREDUCTASE, PUTATIVE (AFU_ORTHOLOGUE AFUA_1G17690)-RELATED"/>
    <property type="match status" value="1"/>
</dbReference>
<comment type="cofactor">
    <cofactor evidence="1">
        <name>FAD</name>
        <dbReference type="ChEBI" id="CHEBI:57692"/>
    </cofactor>
</comment>
<dbReference type="AlphaFoldDB" id="A0A4Y8JSL6"/>
<keyword evidence="5" id="KW-0560">Oxidoreductase</keyword>
<sequence length="479" mass="51542">MGKQTTRHQSRHSQAFNEVSDLQRHISGTVITAGDSGYDEARRVWNGMIDRHPVAVVRAAVAADIGPVVHFARTRGLPLAVRGGGHNVAGNSTVDGGLVLDLGRLTAVEVNERTHTVRAQPGATLADLDRVTEPYGLAVPVGVVSGTGLAGLTLGGGVGWLTRAHGLTVDNLVAAELVTSAGETVTASDSENAELLWGLRGGGGNFGVVSTFTFQAHPLPAEVLSGNLVYGRDRWTEALRAFAAWTHDLPDELTTIISFMVPPPGWNLGDDPLMMLGFAWASADLTAGYEVVDRLRRAAPPDAEAVGPARWPVWQSAADELFPQGVRGYWKNTSFDRLDDDVIQVITRRAAEQTWRGTGFDIHHMGGALARVDEDATPFPNRAARFWLNIYGFWPDAADDAARIAFVRGFAAEMEPVASGGQYVNFLGAEPDLDQAAAALAVFGPAKLERLSALKRTWDPDNVFRLNHKIPPTIPRAFR</sequence>
<reference evidence="7 8" key="1">
    <citation type="submission" date="2019-03" db="EMBL/GenBank/DDBJ databases">
        <title>Genomics of glacier-inhabiting Cryobacterium strains.</title>
        <authorList>
            <person name="Liu Q."/>
            <person name="Xin Y.-H."/>
        </authorList>
    </citation>
    <scope>NUCLEOTIDE SEQUENCE [LARGE SCALE GENOMIC DNA]</scope>
    <source>
        <strain evidence="7 8">TMT1-51</strain>
    </source>
</reference>
<evidence type="ECO:0000256" key="1">
    <source>
        <dbReference type="ARBA" id="ARBA00001974"/>
    </source>
</evidence>
<evidence type="ECO:0000256" key="4">
    <source>
        <dbReference type="ARBA" id="ARBA00022827"/>
    </source>
</evidence>